<evidence type="ECO:0000313" key="5">
    <source>
        <dbReference type="Proteomes" id="UP000263595"/>
    </source>
</evidence>
<dbReference type="CDD" id="cd00198">
    <property type="entry name" value="vWFA"/>
    <property type="match status" value="1"/>
</dbReference>
<evidence type="ECO:0000256" key="2">
    <source>
        <dbReference type="SAM" id="MobiDB-lite"/>
    </source>
</evidence>
<protein>
    <submittedName>
        <fullName evidence="4">Poly(Beta-D-mannuronate) C5 epimerase 1</fullName>
        <ecNumber evidence="4">5.1.3.-</ecNumber>
    </submittedName>
</protein>
<keyword evidence="4" id="KW-0413">Isomerase</keyword>
<dbReference type="Proteomes" id="UP000263595">
    <property type="component" value="Unassembled WGS sequence"/>
</dbReference>
<dbReference type="SUPFAM" id="SSF53300">
    <property type="entry name" value="vWA-like"/>
    <property type="match status" value="1"/>
</dbReference>
<dbReference type="InterPro" id="IPR046779">
    <property type="entry name" value="LapA_adhesin_dom"/>
</dbReference>
<accession>A0A383S1G7</accession>
<dbReference type="InterPro" id="IPR038081">
    <property type="entry name" value="CalX-like_sf"/>
</dbReference>
<dbReference type="Gene3D" id="3.40.50.410">
    <property type="entry name" value="von Willebrand factor, type A domain"/>
    <property type="match status" value="1"/>
</dbReference>
<dbReference type="Pfam" id="PF00353">
    <property type="entry name" value="HemolysinCabind"/>
    <property type="match status" value="1"/>
</dbReference>
<evidence type="ECO:0000259" key="3">
    <source>
        <dbReference type="PROSITE" id="PS50234"/>
    </source>
</evidence>
<dbReference type="PROSITE" id="PS50234">
    <property type="entry name" value="VWFA"/>
    <property type="match status" value="1"/>
</dbReference>
<dbReference type="Pfam" id="PF00092">
    <property type="entry name" value="VWA"/>
    <property type="match status" value="1"/>
</dbReference>
<dbReference type="Gene3D" id="2.60.40.2030">
    <property type="match status" value="1"/>
</dbReference>
<evidence type="ECO:0000313" key="4">
    <source>
        <dbReference type="EMBL" id="SYX93119.1"/>
    </source>
</evidence>
<dbReference type="Gene3D" id="2.150.10.10">
    <property type="entry name" value="Serralysin-like metalloprotease, C-terminal"/>
    <property type="match status" value="1"/>
</dbReference>
<dbReference type="PROSITE" id="PS00330">
    <property type="entry name" value="HEMOLYSIN_CALCIUM"/>
    <property type="match status" value="3"/>
</dbReference>
<dbReference type="InterPro" id="IPR010221">
    <property type="entry name" value="VCBS_dom"/>
</dbReference>
<dbReference type="OrthoDB" id="9813456at2"/>
<name>A0A383S1G7_9PSED</name>
<dbReference type="PRINTS" id="PR00313">
    <property type="entry name" value="CABNDNGRPT"/>
</dbReference>
<gene>
    <name evidence="4" type="primary">algE1</name>
    <name evidence="4" type="ORF">CCOS865_05413</name>
</gene>
<dbReference type="NCBIfam" id="TIGR01965">
    <property type="entry name" value="VCBS_repeat"/>
    <property type="match status" value="1"/>
</dbReference>
<dbReference type="SUPFAM" id="SSF51120">
    <property type="entry name" value="beta-Roll"/>
    <property type="match status" value="1"/>
</dbReference>
<dbReference type="InterPro" id="IPR001343">
    <property type="entry name" value="Hemolysn_Ca-bd"/>
</dbReference>
<keyword evidence="5" id="KW-1185">Reference proteome</keyword>
<dbReference type="InterPro" id="IPR019960">
    <property type="entry name" value="T1SS_VCA0849"/>
</dbReference>
<evidence type="ECO:0000256" key="1">
    <source>
        <dbReference type="ARBA" id="ARBA00022837"/>
    </source>
</evidence>
<dbReference type="EC" id="5.1.3.-" evidence="4"/>
<proteinExistence type="predicted"/>
<dbReference type="InterPro" id="IPR036465">
    <property type="entry name" value="vWFA_dom_sf"/>
</dbReference>
<dbReference type="EMBL" id="UNOZ01000040">
    <property type="protein sequence ID" value="SYX93119.1"/>
    <property type="molecule type" value="Genomic_DNA"/>
</dbReference>
<feature type="region of interest" description="Disordered" evidence="2">
    <location>
        <begin position="950"/>
        <end position="972"/>
    </location>
</feature>
<dbReference type="GO" id="GO:0016853">
    <property type="term" value="F:isomerase activity"/>
    <property type="evidence" value="ECO:0007669"/>
    <property type="project" value="UniProtKB-KW"/>
</dbReference>
<dbReference type="InterPro" id="IPR011049">
    <property type="entry name" value="Serralysin-like_metalloprot_C"/>
</dbReference>
<feature type="region of interest" description="Disordered" evidence="2">
    <location>
        <begin position="1317"/>
        <end position="1345"/>
    </location>
</feature>
<dbReference type="NCBIfam" id="TIGR03661">
    <property type="entry name" value="T1SS_VCA0849"/>
    <property type="match status" value="1"/>
</dbReference>
<dbReference type="RefSeq" id="WP_119146860.1">
    <property type="nucleotide sequence ID" value="NZ_UNOZ01000040.1"/>
</dbReference>
<dbReference type="SUPFAM" id="SSF141072">
    <property type="entry name" value="CalX-like"/>
    <property type="match status" value="1"/>
</dbReference>
<dbReference type="GO" id="GO:0005509">
    <property type="term" value="F:calcium ion binding"/>
    <property type="evidence" value="ECO:0007669"/>
    <property type="project" value="InterPro"/>
</dbReference>
<reference evidence="5" key="1">
    <citation type="submission" date="2018-08" db="EMBL/GenBank/DDBJ databases">
        <authorList>
            <person name="Blom J."/>
        </authorList>
    </citation>
    <scope>NUCLEOTIDE SEQUENCE [LARGE SCALE GENOMIC DNA]</scope>
    <source>
        <strain evidence="5">CCOS 865</strain>
    </source>
</reference>
<dbReference type="InterPro" id="IPR018511">
    <property type="entry name" value="Hemolysin-typ_Ca-bd_CS"/>
</dbReference>
<feature type="domain" description="VWFA" evidence="3">
    <location>
        <begin position="942"/>
        <end position="1146"/>
    </location>
</feature>
<sequence length="1717" mass="176450">MLTYTFNGPQHHITLDDEGHGSLNVANPNGEDVYVDGGTLTLTVDSGTGGGFEKIGTSAGTVVVSDTETPVTAIVTASPVNEGQDITFNFAMSAAPKAGSDPVVLTYTFNGQQHQITLDDKGHGSLTVANPNGEDVYVDAGSLTLTVDSGTGGGFEKIGTSAGTVQVNDTETPVTAIVTANPVNEGQDITFNFAMSSAPKAGSDPVVLTYTFNGQQHQITLDATGHGSLTVANPNGEDVYVDAGSLTLTVESGTGGGFEKIGTSNGTVVVSDTETPVTAIVTASPVNEGQDITFNFAMSSAPKAGSDPVVLTYTFNGQQHQITLDATGHGSLTVANPNGEDVYVDAGSLTLTVDSGTGGGFEKIGTSNGTVVVSDTETPVTAIVTANPVNEGQDITFNFAMSSAPKAGSDPVVLTYTFNGQQHQITLDATGHGSLTVANPNGEDVYVDAGTLTLQVQGGTGGGYEKIGTSAGTVQVNDTETPVTAIVTANPVNEGQDITFNFQMSVAPKAGSAPVVLTYTFNGQQHQITLDDKGHASLTVANPNTEDGYLDPQTLTLSVQGGTGGSYEKISPSSGTVEVRDTLNATTVAVTAHSGTEADAKVNFSFQLSTVPQEGYPATLTVKVGESLYIVPVLADGSATLAINNTNTEDFYKDSSQVTAKVVSINGGNFEATDVTGAQDTANIVDTINDTFVQVTADAAKEGDASVFFHFQLSNPPAPGSTTILKVDVGGTIYNVTVDATGKYTLAVPNTNAEDVYRDASNLTATVVSVTGGNYENVNLTGATATANIADTIDTVYAKISIVGDSSVTEGGTLTYKVELVDKSGNAVSVPAGKSVTVDLTWSGTADATDVTGNLPTSVTISGNSSNTTFQVQTFDDIKIESTETLIATINKVNDSSNVFEKVDIGSQKTATGSIVDNDKGPTFTGNDSATIVESGTAGGADVVLVLDRSGSMGPAGNGQQGSDPDGSGPYTSRLQMLKEAVKNLFDSGTVHSVFIVSFASSATFANSGKDGGWFTNLTDAYAAIDKLAASGNTNYASALNSVINNYTAPPAGGSKLVSVFMSDGVPNDASANESTWINFLNNKGFDDSYAVGFGGLSNTDKNYLEPIAWKPGETVGSITQGVNDNHVLVVGTNVSALTQALVGSVGGSATSGDVTSNASAGTAGWAANGWKLTAVEYNGVTYNLTSASDSKTIDLGNVGKLVIKGDGSYTFSGKDNFDTADSLSTVVKFTVKDANGTTASSTLTLTVTDRGDPVAKNDDHTATISSQTVTTAATTSTLATFTSNESNPWKFSSVDRDWADLSSNSVLKDNLSSWQSSSLAGNSNNQDAQRNSSNKLTLTDTNGSSYGDGQALTPVYKTGGAAGEVLSFTAVTSFASTPWYDSGTDTASWTLYKSTDGGNNWTIAQSGMIGSGSSTITTNALDANTQYRILLDVNDNTWTNSNASVTFDDFKVTVPGTSSIVWTAAAVVGSVLDNDTLGTSGETSTLSVKVNGVWVDASSAGTTVNGEYGSLVINKDGSYTYTPVASKDNIGHVDQFEYKLTQADGDTDTAHLYVTLQGAGPGATGLAPVWTSGNDNLLGTDGNDIIFGGAGNDYLTGGKGNDTLTGGSGADTFLWKAGHTGNDVITDFKAAEGDRLDLSDLLQGEKGSTIDNYLKMITVQGETVLQVSSDGKLNVNDGANHVDTTITLQGNNWSSSTINSLISGADPLIKVDSNNS</sequence>
<dbReference type="SMART" id="SM00327">
    <property type="entry name" value="VWA"/>
    <property type="match status" value="1"/>
</dbReference>
<keyword evidence="1" id="KW-0106">Calcium</keyword>
<dbReference type="Pfam" id="PF20579">
    <property type="entry name" value="LapA"/>
    <property type="match status" value="6"/>
</dbReference>
<organism evidence="4 5">
    <name type="scientific">Pseudomonas reidholzensis</name>
    <dbReference type="NCBI Taxonomy" id="1785162"/>
    <lineage>
        <taxon>Bacteria</taxon>
        <taxon>Pseudomonadati</taxon>
        <taxon>Pseudomonadota</taxon>
        <taxon>Gammaproteobacteria</taxon>
        <taxon>Pseudomonadales</taxon>
        <taxon>Pseudomonadaceae</taxon>
        <taxon>Pseudomonas</taxon>
    </lineage>
</organism>
<dbReference type="InterPro" id="IPR002035">
    <property type="entry name" value="VWF_A"/>
</dbReference>